<evidence type="ECO:0000313" key="2">
    <source>
        <dbReference type="Proteomes" id="UP000267027"/>
    </source>
</evidence>
<dbReference type="GO" id="GO:0005886">
    <property type="term" value="C:plasma membrane"/>
    <property type="evidence" value="ECO:0007669"/>
    <property type="project" value="TreeGrafter"/>
</dbReference>
<dbReference type="InterPro" id="IPR000101">
    <property type="entry name" value="GGT_peptidase"/>
</dbReference>
<dbReference type="Pfam" id="PF01019">
    <property type="entry name" value="G_glu_transpept"/>
    <property type="match status" value="1"/>
</dbReference>
<keyword evidence="2" id="KW-1185">Reference proteome</keyword>
<organism evidence="3">
    <name type="scientific">Angiostrongylus costaricensis</name>
    <name type="common">Nematode worm</name>
    <dbReference type="NCBI Taxonomy" id="334426"/>
    <lineage>
        <taxon>Eukaryota</taxon>
        <taxon>Metazoa</taxon>
        <taxon>Ecdysozoa</taxon>
        <taxon>Nematoda</taxon>
        <taxon>Chromadorea</taxon>
        <taxon>Rhabditida</taxon>
        <taxon>Rhabditina</taxon>
        <taxon>Rhabditomorpha</taxon>
        <taxon>Strongyloidea</taxon>
        <taxon>Metastrongylidae</taxon>
        <taxon>Angiostrongylus</taxon>
    </lineage>
</organism>
<dbReference type="WBParaSite" id="ACOC_0001267201-mRNA-1">
    <property type="protein sequence ID" value="ACOC_0001267201-mRNA-1"/>
    <property type="gene ID" value="ACOC_0001267201"/>
</dbReference>
<proteinExistence type="predicted"/>
<dbReference type="GO" id="GO:0036374">
    <property type="term" value="F:glutathione hydrolase activity"/>
    <property type="evidence" value="ECO:0007669"/>
    <property type="project" value="InterPro"/>
</dbReference>
<accession>A0A0R3Q122</accession>
<name>A0A0R3Q122_ANGCS</name>
<reference evidence="1 2" key="2">
    <citation type="submission" date="2018-11" db="EMBL/GenBank/DDBJ databases">
        <authorList>
            <consortium name="Pathogen Informatics"/>
        </authorList>
    </citation>
    <scope>NUCLEOTIDE SEQUENCE [LARGE SCALE GENOMIC DNA]</scope>
    <source>
        <strain evidence="1 2">Costa Rica</strain>
    </source>
</reference>
<protein>
    <submittedName>
        <fullName evidence="3">Gamma-glutamyltranspeptidase</fullName>
    </submittedName>
</protein>
<sequence>MTPVCLTVDCMSDSAHILFFRGQNTTRDEYRVQLDCLFAISVFENAKEQLLFSKGTETGGKVWAVSNIITELHYSDVLIRGGNAVDSAIATAVCVGAAHPHNSGFGGGMNFKVCWSSFIRSVGWRKRLLQRESLFICFTY</sequence>
<dbReference type="EMBL" id="UYYA01005156">
    <property type="protein sequence ID" value="VDM64258.1"/>
    <property type="molecule type" value="Genomic_DNA"/>
</dbReference>
<dbReference type="InterPro" id="IPR029055">
    <property type="entry name" value="Ntn_hydrolases_N"/>
</dbReference>
<evidence type="ECO:0000313" key="1">
    <source>
        <dbReference type="EMBL" id="VDM64258.1"/>
    </source>
</evidence>
<dbReference type="SUPFAM" id="SSF56235">
    <property type="entry name" value="N-terminal nucleophile aminohydrolases (Ntn hydrolases)"/>
    <property type="match status" value="1"/>
</dbReference>
<dbReference type="PANTHER" id="PTHR11686:SF9">
    <property type="entry name" value="RE13973P"/>
    <property type="match status" value="1"/>
</dbReference>
<dbReference type="GO" id="GO:0006751">
    <property type="term" value="P:glutathione catabolic process"/>
    <property type="evidence" value="ECO:0007669"/>
    <property type="project" value="InterPro"/>
</dbReference>
<dbReference type="AlphaFoldDB" id="A0A0R3Q122"/>
<dbReference type="OrthoDB" id="1081007at2759"/>
<evidence type="ECO:0000313" key="3">
    <source>
        <dbReference type="WBParaSite" id="ACOC_0001267201-mRNA-1"/>
    </source>
</evidence>
<dbReference type="PANTHER" id="PTHR11686">
    <property type="entry name" value="GAMMA GLUTAMYL TRANSPEPTIDASE"/>
    <property type="match status" value="1"/>
</dbReference>
<dbReference type="Proteomes" id="UP000267027">
    <property type="component" value="Unassembled WGS sequence"/>
</dbReference>
<gene>
    <name evidence="1" type="ORF">ACOC_LOCUS12673</name>
</gene>
<reference evidence="3" key="1">
    <citation type="submission" date="2017-02" db="UniProtKB">
        <authorList>
            <consortium name="WormBaseParasite"/>
        </authorList>
    </citation>
    <scope>IDENTIFICATION</scope>
</reference>